<proteinExistence type="predicted"/>
<protein>
    <submittedName>
        <fullName evidence="1">Uncharacterized protein</fullName>
    </submittedName>
</protein>
<dbReference type="Proteomes" id="UP000814033">
    <property type="component" value="Unassembled WGS sequence"/>
</dbReference>
<keyword evidence="2" id="KW-1185">Reference proteome</keyword>
<comment type="caution">
    <text evidence="1">The sequence shown here is derived from an EMBL/GenBank/DDBJ whole genome shotgun (WGS) entry which is preliminary data.</text>
</comment>
<dbReference type="EMBL" id="MU276960">
    <property type="protein sequence ID" value="KAI0037436.1"/>
    <property type="molecule type" value="Genomic_DNA"/>
</dbReference>
<organism evidence="1 2">
    <name type="scientific">Auriscalpium vulgare</name>
    <dbReference type="NCBI Taxonomy" id="40419"/>
    <lineage>
        <taxon>Eukaryota</taxon>
        <taxon>Fungi</taxon>
        <taxon>Dikarya</taxon>
        <taxon>Basidiomycota</taxon>
        <taxon>Agaricomycotina</taxon>
        <taxon>Agaricomycetes</taxon>
        <taxon>Russulales</taxon>
        <taxon>Auriscalpiaceae</taxon>
        <taxon>Auriscalpium</taxon>
    </lineage>
</organism>
<gene>
    <name evidence="1" type="ORF">FA95DRAFT_1578844</name>
</gene>
<reference evidence="1" key="1">
    <citation type="submission" date="2021-02" db="EMBL/GenBank/DDBJ databases">
        <authorList>
            <consortium name="DOE Joint Genome Institute"/>
            <person name="Ahrendt S."/>
            <person name="Looney B.P."/>
            <person name="Miyauchi S."/>
            <person name="Morin E."/>
            <person name="Drula E."/>
            <person name="Courty P.E."/>
            <person name="Chicoki N."/>
            <person name="Fauchery L."/>
            <person name="Kohler A."/>
            <person name="Kuo A."/>
            <person name="Labutti K."/>
            <person name="Pangilinan J."/>
            <person name="Lipzen A."/>
            <person name="Riley R."/>
            <person name="Andreopoulos W."/>
            <person name="He G."/>
            <person name="Johnson J."/>
            <person name="Barry K.W."/>
            <person name="Grigoriev I.V."/>
            <person name="Nagy L."/>
            <person name="Hibbett D."/>
            <person name="Henrissat B."/>
            <person name="Matheny P.B."/>
            <person name="Labbe J."/>
            <person name="Martin F."/>
        </authorList>
    </citation>
    <scope>NUCLEOTIDE SEQUENCE</scope>
    <source>
        <strain evidence="1">FP105234-sp</strain>
    </source>
</reference>
<evidence type="ECO:0000313" key="1">
    <source>
        <dbReference type="EMBL" id="KAI0037436.1"/>
    </source>
</evidence>
<sequence>MNMENLARALEGDAQLDEKKGNINLNYWRPHVSSNNPYFSTYRTPCPSSSKTRLVAFKTCSNILVPIVQIKDLIKAVRAKATKQGVRTTQVALSVPMHRVGGSPCRTGTLISITLNNSALCTRAAFLHSSLSPPTYHFLSAAVSYNHNYGGPGYEKVNAVTGPRCMKVVKSEEGGLSRKLGDRLSGSTSSPMRAKSIPWTLSAFFPGRAHRANRRSRTLMSLKAIADEQAEDDLTLRTVATTLTTKSLYRRQSVIAEDYENEGVDEGEDEGREAAKRSDVVEELTTPLYAY</sequence>
<accession>A0ACB8QZX9</accession>
<evidence type="ECO:0000313" key="2">
    <source>
        <dbReference type="Proteomes" id="UP000814033"/>
    </source>
</evidence>
<name>A0ACB8QZX9_9AGAM</name>
<reference evidence="1" key="2">
    <citation type="journal article" date="2022" name="New Phytol.">
        <title>Evolutionary transition to the ectomycorrhizal habit in the genomes of a hyperdiverse lineage of mushroom-forming fungi.</title>
        <authorList>
            <person name="Looney B."/>
            <person name="Miyauchi S."/>
            <person name="Morin E."/>
            <person name="Drula E."/>
            <person name="Courty P.E."/>
            <person name="Kohler A."/>
            <person name="Kuo A."/>
            <person name="LaButti K."/>
            <person name="Pangilinan J."/>
            <person name="Lipzen A."/>
            <person name="Riley R."/>
            <person name="Andreopoulos W."/>
            <person name="He G."/>
            <person name="Johnson J."/>
            <person name="Nolan M."/>
            <person name="Tritt A."/>
            <person name="Barry K.W."/>
            <person name="Grigoriev I.V."/>
            <person name="Nagy L.G."/>
            <person name="Hibbett D."/>
            <person name="Henrissat B."/>
            <person name="Matheny P.B."/>
            <person name="Labbe J."/>
            <person name="Martin F.M."/>
        </authorList>
    </citation>
    <scope>NUCLEOTIDE SEQUENCE</scope>
    <source>
        <strain evidence="1">FP105234-sp</strain>
    </source>
</reference>